<organism evidence="1 2">
    <name type="scientific">Trichoderma simmonsii</name>
    <dbReference type="NCBI Taxonomy" id="1491479"/>
    <lineage>
        <taxon>Eukaryota</taxon>
        <taxon>Fungi</taxon>
        <taxon>Dikarya</taxon>
        <taxon>Ascomycota</taxon>
        <taxon>Pezizomycotina</taxon>
        <taxon>Sordariomycetes</taxon>
        <taxon>Hypocreomycetidae</taxon>
        <taxon>Hypocreales</taxon>
        <taxon>Hypocreaceae</taxon>
        <taxon>Trichoderma</taxon>
    </lineage>
</organism>
<dbReference type="EMBL" id="CP075864">
    <property type="protein sequence ID" value="QYS95035.1"/>
    <property type="molecule type" value="Genomic_DNA"/>
</dbReference>
<sequence length="110" mass="12112">MAASQPTEADIRLGMGSYIEIVQLLKAISCRRISPSGSGGEVAAYFEPHTIAYASAYFQILTIPKGSRLTVLTSSGRYDGFVSCFIQVEVGFQSSEPEHARDSMVFLWRR</sequence>
<evidence type="ECO:0000313" key="1">
    <source>
        <dbReference type="EMBL" id="QYS95035.1"/>
    </source>
</evidence>
<accession>A0A8G0L8D7</accession>
<protein>
    <submittedName>
        <fullName evidence="1">Uncharacterized protein</fullName>
    </submittedName>
</protein>
<name>A0A8G0L8D7_9HYPO</name>
<proteinExistence type="predicted"/>
<gene>
    <name evidence="1" type="ORF">H0G86_002350</name>
</gene>
<reference evidence="1 2" key="1">
    <citation type="journal article" date="2021" name="BMC Genomics">
        <title>Telomere-to-telomere genome assembly of asparaginase-producing Trichoderma simmonsii.</title>
        <authorList>
            <person name="Chung D."/>
            <person name="Kwon Y.M."/>
            <person name="Yang Y."/>
        </authorList>
    </citation>
    <scope>NUCLEOTIDE SEQUENCE [LARGE SCALE GENOMIC DNA]</scope>
    <source>
        <strain evidence="1 2">GH-Sj1</strain>
    </source>
</reference>
<keyword evidence="2" id="KW-1185">Reference proteome</keyword>
<evidence type="ECO:0000313" key="2">
    <source>
        <dbReference type="Proteomes" id="UP000826661"/>
    </source>
</evidence>
<dbReference type="AlphaFoldDB" id="A0A8G0L8D7"/>
<dbReference type="Proteomes" id="UP000826661">
    <property type="component" value="Chromosome I"/>
</dbReference>